<dbReference type="Pfam" id="PF21530">
    <property type="entry name" value="Pif1_2B_dom"/>
    <property type="match status" value="1"/>
</dbReference>
<dbReference type="AlphaFoldDB" id="A0A7T8KCF5"/>
<dbReference type="OrthoDB" id="272985at2759"/>
<evidence type="ECO:0000313" key="3">
    <source>
        <dbReference type="Proteomes" id="UP000595437"/>
    </source>
</evidence>
<keyword evidence="3" id="KW-1185">Reference proteome</keyword>
<organism evidence="2 3">
    <name type="scientific">Caligus rogercresseyi</name>
    <name type="common">Sea louse</name>
    <dbReference type="NCBI Taxonomy" id="217165"/>
    <lineage>
        <taxon>Eukaryota</taxon>
        <taxon>Metazoa</taxon>
        <taxon>Ecdysozoa</taxon>
        <taxon>Arthropoda</taxon>
        <taxon>Crustacea</taxon>
        <taxon>Multicrustacea</taxon>
        <taxon>Hexanauplia</taxon>
        <taxon>Copepoda</taxon>
        <taxon>Siphonostomatoida</taxon>
        <taxon>Caligidae</taxon>
        <taxon>Caligus</taxon>
    </lineage>
</organism>
<protein>
    <submittedName>
        <fullName evidence="2">ATP-dependent DNA helicase</fullName>
    </submittedName>
</protein>
<keyword evidence="2" id="KW-0547">Nucleotide-binding</keyword>
<dbReference type="InterPro" id="IPR049163">
    <property type="entry name" value="Pif1-like_2B_dom"/>
</dbReference>
<sequence>LLYVEPGNSVRYLSIDPVPEQDEAIHYPMEFLNSLDPPRMPSQILELKEGRLIMLLMNLDPWQRSVAAQGLL</sequence>
<dbReference type="EMBL" id="CP045893">
    <property type="protein sequence ID" value="QQP53335.1"/>
    <property type="molecule type" value="Genomic_DNA"/>
</dbReference>
<evidence type="ECO:0000313" key="2">
    <source>
        <dbReference type="EMBL" id="QQP53335.1"/>
    </source>
</evidence>
<gene>
    <name evidence="2" type="ORF">FKW44_005785</name>
</gene>
<name>A0A7T8KCF5_CALRO</name>
<keyword evidence="2" id="KW-0067">ATP-binding</keyword>
<keyword evidence="2" id="KW-0378">Hydrolase</keyword>
<dbReference type="Proteomes" id="UP000595437">
    <property type="component" value="Chromosome 4"/>
</dbReference>
<feature type="domain" description="DNA helicase Pif1-like 2B" evidence="1">
    <location>
        <begin position="30"/>
        <end position="61"/>
    </location>
</feature>
<accession>A0A7T8KCF5</accession>
<reference evidence="3" key="1">
    <citation type="submission" date="2021-01" db="EMBL/GenBank/DDBJ databases">
        <title>Caligus Genome Assembly.</title>
        <authorList>
            <person name="Gallardo-Escarate C."/>
        </authorList>
    </citation>
    <scope>NUCLEOTIDE SEQUENCE [LARGE SCALE GENOMIC DNA]</scope>
</reference>
<evidence type="ECO:0000259" key="1">
    <source>
        <dbReference type="Pfam" id="PF21530"/>
    </source>
</evidence>
<feature type="non-terminal residue" evidence="2">
    <location>
        <position position="1"/>
    </location>
</feature>
<dbReference type="GO" id="GO:0004386">
    <property type="term" value="F:helicase activity"/>
    <property type="evidence" value="ECO:0007669"/>
    <property type="project" value="UniProtKB-KW"/>
</dbReference>
<keyword evidence="2" id="KW-0347">Helicase</keyword>
<proteinExistence type="predicted"/>